<sequence>METNTQTGPVTSAHVYAGVYAGGTHDRAAIPRRDSAWLNEAFSGPSARFLPIWRDLHLIDAADSATPALALLPRDTLGFDPAHGPSVFLGLRDETPVFAVDISTLDEAVLPGAFVPVRPLAAMLSGADTALIAQARSLLSWRAANRFCGRCGALTSSEDGGARLRCSANADHLIFPRVDPVVIMLVRDNDRALLARGTRFPPERRLFSALAGFVEPGESAEEAVAREVFEETGIRITNIRYHSSQPWPYPGALMLGFMADAVTTDLAIDTEEIVEARWVTRDEVRDPSAHAFEIPGPAAIAHHLIAAWREGRD</sequence>
<dbReference type="NCBIfam" id="NF001299">
    <property type="entry name" value="PRK00241.1"/>
    <property type="match status" value="1"/>
</dbReference>
<dbReference type="Proteomes" id="UP000032679">
    <property type="component" value="Unassembled WGS sequence"/>
</dbReference>
<dbReference type="InterPro" id="IPR015797">
    <property type="entry name" value="NUDIX_hydrolase-like_dom_sf"/>
</dbReference>
<evidence type="ECO:0000256" key="6">
    <source>
        <dbReference type="ARBA" id="ARBA00022801"/>
    </source>
</evidence>
<evidence type="ECO:0000256" key="8">
    <source>
        <dbReference type="ARBA" id="ARBA00023027"/>
    </source>
</evidence>
<reference evidence="12 13" key="1">
    <citation type="submission" date="2012-10" db="EMBL/GenBank/DDBJ databases">
        <title>Genome sequencing of Tanticharoenia sakaeratensis NBRC 103193.</title>
        <authorList>
            <person name="Azuma Y."/>
            <person name="Hadano H."/>
            <person name="Hirakawa H."/>
            <person name="Matsushita K."/>
        </authorList>
    </citation>
    <scope>NUCLEOTIDE SEQUENCE [LARGE SCALE GENOMIC DNA]</scope>
    <source>
        <strain evidence="12 13">NBRC 103193</strain>
    </source>
</reference>
<evidence type="ECO:0000313" key="13">
    <source>
        <dbReference type="Proteomes" id="UP000032679"/>
    </source>
</evidence>
<dbReference type="InterPro" id="IPR050241">
    <property type="entry name" value="NAD-cap_RNA_hydrolase_NudC"/>
</dbReference>
<dbReference type="Gene3D" id="3.90.79.20">
    <property type="match status" value="1"/>
</dbReference>
<keyword evidence="6 10" id="KW-0378">Hydrolase</keyword>
<dbReference type="SUPFAM" id="SSF55811">
    <property type="entry name" value="Nudix"/>
    <property type="match status" value="1"/>
</dbReference>
<proteinExistence type="inferred from homology"/>
<dbReference type="InterPro" id="IPR049734">
    <property type="entry name" value="NudC-like_C"/>
</dbReference>
<protein>
    <recommendedName>
        <fullName evidence="4">NAD(+) diphosphatase</fullName>
        <ecNumber evidence="4">3.6.1.22</ecNumber>
    </recommendedName>
</protein>
<dbReference type="InterPro" id="IPR000086">
    <property type="entry name" value="NUDIX_hydrolase_dom"/>
</dbReference>
<name>A0A0D6MHS9_9PROT</name>
<dbReference type="Pfam" id="PF00293">
    <property type="entry name" value="NUDIX"/>
    <property type="match status" value="1"/>
</dbReference>
<dbReference type="GO" id="GO:0005829">
    <property type="term" value="C:cytosol"/>
    <property type="evidence" value="ECO:0007669"/>
    <property type="project" value="TreeGrafter"/>
</dbReference>
<dbReference type="GO" id="GO:0035529">
    <property type="term" value="F:NADH pyrophosphatase activity"/>
    <property type="evidence" value="ECO:0007669"/>
    <property type="project" value="TreeGrafter"/>
</dbReference>
<dbReference type="GO" id="GO:0046872">
    <property type="term" value="F:metal ion binding"/>
    <property type="evidence" value="ECO:0007669"/>
    <property type="project" value="UniProtKB-KW"/>
</dbReference>
<accession>A0A0D6MHS9</accession>
<keyword evidence="7" id="KW-0460">Magnesium</keyword>
<keyword evidence="13" id="KW-1185">Reference proteome</keyword>
<evidence type="ECO:0000256" key="10">
    <source>
        <dbReference type="RuleBase" id="RU003476"/>
    </source>
</evidence>
<dbReference type="GO" id="GO:0006742">
    <property type="term" value="P:NADP+ catabolic process"/>
    <property type="evidence" value="ECO:0007669"/>
    <property type="project" value="TreeGrafter"/>
</dbReference>
<comment type="catalytic activity">
    <reaction evidence="9">
        <text>a 5'-end NAD(+)-phospho-ribonucleoside in mRNA + H2O = a 5'-end phospho-adenosine-phospho-ribonucleoside in mRNA + beta-nicotinamide D-ribonucleotide + 2 H(+)</text>
        <dbReference type="Rhea" id="RHEA:60876"/>
        <dbReference type="Rhea" id="RHEA-COMP:15698"/>
        <dbReference type="Rhea" id="RHEA-COMP:15719"/>
        <dbReference type="ChEBI" id="CHEBI:14649"/>
        <dbReference type="ChEBI" id="CHEBI:15377"/>
        <dbReference type="ChEBI" id="CHEBI:15378"/>
        <dbReference type="ChEBI" id="CHEBI:144029"/>
        <dbReference type="ChEBI" id="CHEBI:144051"/>
    </reaction>
    <physiologicalReaction direction="left-to-right" evidence="9">
        <dbReference type="Rhea" id="RHEA:60877"/>
    </physiologicalReaction>
</comment>
<evidence type="ECO:0000256" key="4">
    <source>
        <dbReference type="ARBA" id="ARBA00012381"/>
    </source>
</evidence>
<gene>
    <name evidence="12" type="ORF">Tasa_004_080</name>
</gene>
<comment type="cofactor">
    <cofactor evidence="1">
        <name>Mg(2+)</name>
        <dbReference type="ChEBI" id="CHEBI:18420"/>
    </cofactor>
</comment>
<evidence type="ECO:0000256" key="9">
    <source>
        <dbReference type="ARBA" id="ARBA00023679"/>
    </source>
</evidence>
<evidence type="ECO:0000256" key="3">
    <source>
        <dbReference type="ARBA" id="ARBA00009595"/>
    </source>
</evidence>
<comment type="cofactor">
    <cofactor evidence="2">
        <name>Zn(2+)</name>
        <dbReference type="ChEBI" id="CHEBI:29105"/>
    </cofactor>
</comment>
<dbReference type="RefSeq" id="WP_053053619.1">
    <property type="nucleotide sequence ID" value="NZ_BALE01000004.1"/>
</dbReference>
<dbReference type="Gene3D" id="3.90.79.10">
    <property type="entry name" value="Nucleoside Triphosphate Pyrophosphohydrolase"/>
    <property type="match status" value="1"/>
</dbReference>
<dbReference type="EMBL" id="BALE01000004">
    <property type="protein sequence ID" value="GAN53015.1"/>
    <property type="molecule type" value="Genomic_DNA"/>
</dbReference>
<evidence type="ECO:0000259" key="11">
    <source>
        <dbReference type="PROSITE" id="PS51462"/>
    </source>
</evidence>
<dbReference type="InterPro" id="IPR020084">
    <property type="entry name" value="NUDIX_hydrolase_CS"/>
</dbReference>
<dbReference type="PROSITE" id="PS51462">
    <property type="entry name" value="NUDIX"/>
    <property type="match status" value="1"/>
</dbReference>
<dbReference type="Pfam" id="PF09296">
    <property type="entry name" value="NUDIX-like"/>
    <property type="match status" value="1"/>
</dbReference>
<evidence type="ECO:0000256" key="7">
    <source>
        <dbReference type="ARBA" id="ARBA00022842"/>
    </source>
</evidence>
<dbReference type="EC" id="3.6.1.22" evidence="4"/>
<dbReference type="InterPro" id="IPR015375">
    <property type="entry name" value="NADH_PPase-like_N"/>
</dbReference>
<dbReference type="CDD" id="cd03429">
    <property type="entry name" value="NUDIX_NADH_pyrophosphatase_Nudt13"/>
    <property type="match status" value="1"/>
</dbReference>
<keyword evidence="5" id="KW-0479">Metal-binding</keyword>
<comment type="caution">
    <text evidence="12">The sequence shown here is derived from an EMBL/GenBank/DDBJ whole genome shotgun (WGS) entry which is preliminary data.</text>
</comment>
<dbReference type="PROSITE" id="PS00893">
    <property type="entry name" value="NUDIX_BOX"/>
    <property type="match status" value="1"/>
</dbReference>
<evidence type="ECO:0000256" key="5">
    <source>
        <dbReference type="ARBA" id="ARBA00022723"/>
    </source>
</evidence>
<dbReference type="InterPro" id="IPR020476">
    <property type="entry name" value="Nudix_hydrolase"/>
</dbReference>
<keyword evidence="8" id="KW-0520">NAD</keyword>
<evidence type="ECO:0000313" key="12">
    <source>
        <dbReference type="EMBL" id="GAN53015.1"/>
    </source>
</evidence>
<evidence type="ECO:0000256" key="1">
    <source>
        <dbReference type="ARBA" id="ARBA00001946"/>
    </source>
</evidence>
<dbReference type="AlphaFoldDB" id="A0A0D6MHS9"/>
<organism evidence="12 13">
    <name type="scientific">Tanticharoenia sakaeratensis NBRC 103193</name>
    <dbReference type="NCBI Taxonomy" id="1231623"/>
    <lineage>
        <taxon>Bacteria</taxon>
        <taxon>Pseudomonadati</taxon>
        <taxon>Pseudomonadota</taxon>
        <taxon>Alphaproteobacteria</taxon>
        <taxon>Acetobacterales</taxon>
        <taxon>Acetobacteraceae</taxon>
        <taxon>Tanticharoenia</taxon>
    </lineage>
</organism>
<dbReference type="OrthoDB" id="9791656at2"/>
<dbReference type="PRINTS" id="PR00502">
    <property type="entry name" value="NUDIXFAMILY"/>
</dbReference>
<evidence type="ECO:0000256" key="2">
    <source>
        <dbReference type="ARBA" id="ARBA00001947"/>
    </source>
</evidence>
<dbReference type="GO" id="GO:0019677">
    <property type="term" value="P:NAD+ catabolic process"/>
    <property type="evidence" value="ECO:0007669"/>
    <property type="project" value="TreeGrafter"/>
</dbReference>
<comment type="similarity">
    <text evidence="3">Belongs to the Nudix hydrolase family. NudC subfamily.</text>
</comment>
<dbReference type="STRING" id="1231623.Tasa_004_080"/>
<dbReference type="PANTHER" id="PTHR42904:SF6">
    <property type="entry name" value="NAD-CAPPED RNA HYDROLASE NUDT12"/>
    <property type="match status" value="1"/>
</dbReference>
<dbReference type="PANTHER" id="PTHR42904">
    <property type="entry name" value="NUDIX HYDROLASE, NUDC SUBFAMILY"/>
    <property type="match status" value="1"/>
</dbReference>
<feature type="domain" description="Nudix hydrolase" evidence="11">
    <location>
        <begin position="176"/>
        <end position="302"/>
    </location>
</feature>